<evidence type="ECO:0000313" key="2">
    <source>
        <dbReference type="Proteomes" id="UP000030640"/>
    </source>
</evidence>
<organism evidence="1 2">
    <name type="scientific">Plasmodium inui San Antonio 1</name>
    <dbReference type="NCBI Taxonomy" id="1237626"/>
    <lineage>
        <taxon>Eukaryota</taxon>
        <taxon>Sar</taxon>
        <taxon>Alveolata</taxon>
        <taxon>Apicomplexa</taxon>
        <taxon>Aconoidasida</taxon>
        <taxon>Haemosporida</taxon>
        <taxon>Plasmodiidae</taxon>
        <taxon>Plasmodium</taxon>
        <taxon>Plasmodium (Plasmodium)</taxon>
    </lineage>
</organism>
<keyword evidence="2" id="KW-1185">Reference proteome</keyword>
<sequence length="82" mass="9693">MIIYAALLSIPSGKLLQLGQFSHPDQLDRLNHLDHFHYFNHFNHFDHFNHFKHFHHLDKCAAPFCKNLCKKRANGVACHLQF</sequence>
<gene>
    <name evidence="1" type="ORF">C922_02677</name>
</gene>
<accession>W7A783</accession>
<dbReference type="EMBL" id="KI965468">
    <property type="protein sequence ID" value="EUD67093.1"/>
    <property type="molecule type" value="Genomic_DNA"/>
</dbReference>
<dbReference type="AlphaFoldDB" id="W7A783"/>
<dbReference type="GeneID" id="20037951"/>
<dbReference type="RefSeq" id="XP_008816498.1">
    <property type="nucleotide sequence ID" value="XM_008818276.1"/>
</dbReference>
<name>W7A783_9APIC</name>
<dbReference type="Proteomes" id="UP000030640">
    <property type="component" value="Unassembled WGS sequence"/>
</dbReference>
<evidence type="ECO:0000313" key="1">
    <source>
        <dbReference type="EMBL" id="EUD67093.1"/>
    </source>
</evidence>
<reference evidence="1 2" key="1">
    <citation type="submission" date="2013-02" db="EMBL/GenBank/DDBJ databases">
        <title>The Genome Sequence of Plasmodium inui San Antonio 1.</title>
        <authorList>
            <consortium name="The Broad Institute Genome Sequencing Platform"/>
            <consortium name="The Broad Institute Genome Sequencing Center for Infectious Disease"/>
            <person name="Neafsey D."/>
            <person name="Cheeseman I."/>
            <person name="Volkman S."/>
            <person name="Adams J."/>
            <person name="Walker B."/>
            <person name="Young S.K."/>
            <person name="Zeng Q."/>
            <person name="Gargeya S."/>
            <person name="Fitzgerald M."/>
            <person name="Haas B."/>
            <person name="Abouelleil A."/>
            <person name="Alvarado L."/>
            <person name="Arachchi H.M."/>
            <person name="Berlin A.M."/>
            <person name="Chapman S.B."/>
            <person name="Dewar J."/>
            <person name="Goldberg J."/>
            <person name="Griggs A."/>
            <person name="Gujja S."/>
            <person name="Hansen M."/>
            <person name="Howarth C."/>
            <person name="Imamovic A."/>
            <person name="Larimer J."/>
            <person name="McCowan C."/>
            <person name="Murphy C."/>
            <person name="Neiman D."/>
            <person name="Pearson M."/>
            <person name="Priest M."/>
            <person name="Roberts A."/>
            <person name="Saif S."/>
            <person name="Shea T."/>
            <person name="Sisk P."/>
            <person name="Sykes S."/>
            <person name="Wortman J."/>
            <person name="Nusbaum C."/>
            <person name="Birren B."/>
        </authorList>
    </citation>
    <scope>NUCLEOTIDE SEQUENCE [LARGE SCALE GENOMIC DNA]</scope>
    <source>
        <strain evidence="1 2">San Antonio 1</strain>
    </source>
</reference>
<proteinExistence type="predicted"/>
<protein>
    <submittedName>
        <fullName evidence="1">Uncharacterized protein</fullName>
    </submittedName>
</protein>
<dbReference type="VEuPathDB" id="PlasmoDB:C922_02677"/>